<dbReference type="AlphaFoldDB" id="A0A7G5EH26"/>
<dbReference type="EMBL" id="CP058554">
    <property type="protein sequence ID" value="QMV73301.1"/>
    <property type="molecule type" value="Genomic_DNA"/>
</dbReference>
<dbReference type="Proteomes" id="UP000515240">
    <property type="component" value="Chromosome"/>
</dbReference>
<dbReference type="RefSeq" id="WP_182327842.1">
    <property type="nucleotide sequence ID" value="NZ_CP058554.1"/>
</dbReference>
<dbReference type="KEGG" id="cpis:HS961_10935"/>
<evidence type="ECO:0000313" key="2">
    <source>
        <dbReference type="Proteomes" id="UP000515240"/>
    </source>
</evidence>
<organism evidence="1 2">
    <name type="scientific">Comamonas piscis</name>
    <dbReference type="NCBI Taxonomy" id="1562974"/>
    <lineage>
        <taxon>Bacteria</taxon>
        <taxon>Pseudomonadati</taxon>
        <taxon>Pseudomonadota</taxon>
        <taxon>Betaproteobacteria</taxon>
        <taxon>Burkholderiales</taxon>
        <taxon>Comamonadaceae</taxon>
        <taxon>Comamonas</taxon>
    </lineage>
</organism>
<name>A0A7G5EH26_9BURK</name>
<sequence length="229" mass="25725">MESHSGFGQQHAHVFSKVWTMLKSCMVRCFLVVFLNGMATAQTVSTFPPGSPLYEAVKENLLQNGNKDLSPGTVNQHIRASAVIAQLNKELVDYFSDRHLQSEMDNTRAGYPSLKVYVKNLRPQDQKYIDSQPQYALVKLVNSQLNKTEAEQINQTIGETLAKDARLVISLHSGYYDPAGDRFVVRTLTDDTEEFEAALQSLKERFKIRIAYLKVEGASAVRPRLLSAD</sequence>
<keyword evidence="2" id="KW-1185">Reference proteome</keyword>
<accession>A0A7G5EH26</accession>
<evidence type="ECO:0000313" key="1">
    <source>
        <dbReference type="EMBL" id="QMV73301.1"/>
    </source>
</evidence>
<reference evidence="1 2" key="1">
    <citation type="journal article" date="2020" name="G3 (Bethesda)">
        <title>CeMbio - The Caenorhabditis elegans Microbiome Resource.</title>
        <authorList>
            <person name="Dirksen P."/>
            <person name="Assie A."/>
            <person name="Zimmermann J."/>
            <person name="Zhang F."/>
            <person name="Tietje A.M."/>
            <person name="Marsh S.A."/>
            <person name="Felix M.A."/>
            <person name="Shapira M."/>
            <person name="Kaleta C."/>
            <person name="Schulenburg H."/>
            <person name="Samuel B."/>
        </authorList>
    </citation>
    <scope>NUCLEOTIDE SEQUENCE [LARGE SCALE GENOMIC DNA]</scope>
    <source>
        <strain evidence="1 2">BIGb0172</strain>
    </source>
</reference>
<gene>
    <name evidence="1" type="ORF">HS961_10935</name>
</gene>
<proteinExistence type="predicted"/>
<protein>
    <submittedName>
        <fullName evidence="1">Uncharacterized protein</fullName>
    </submittedName>
</protein>